<evidence type="ECO:0000259" key="1">
    <source>
        <dbReference type="Pfam" id="PF06114"/>
    </source>
</evidence>
<dbReference type="AlphaFoldDB" id="A0A1C0YUD9"/>
<gene>
    <name evidence="2" type="ORF">A6K76_01745</name>
</gene>
<proteinExistence type="predicted"/>
<keyword evidence="3" id="KW-1185">Reference proteome</keyword>
<dbReference type="RefSeq" id="WP_066464208.1">
    <property type="nucleotide sequence ID" value="NZ_MATO01000034.1"/>
</dbReference>
<dbReference type="InterPro" id="IPR010359">
    <property type="entry name" value="IrrE_HExxH"/>
</dbReference>
<evidence type="ECO:0000313" key="2">
    <source>
        <dbReference type="EMBL" id="OCS90798.1"/>
    </source>
</evidence>
<dbReference type="Gene3D" id="1.10.10.2910">
    <property type="match status" value="1"/>
</dbReference>
<accession>A0A1C0YUD9</accession>
<evidence type="ECO:0000313" key="3">
    <source>
        <dbReference type="Proteomes" id="UP000093482"/>
    </source>
</evidence>
<dbReference type="EMBL" id="MATO01000034">
    <property type="protein sequence ID" value="OCS90798.1"/>
    <property type="molecule type" value="Genomic_DNA"/>
</dbReference>
<sequence length="261" mass="30732">MINRKNVRDVISKNEELLPQVHNYVEKIQNLGVAFRYTPIDAIKNYLAKHTNLIMFPSDELEYGGLVTYRDGRFYIHINTRQPKTYENFIWAHEFYHFYFEAELIKSSKINTFVDGRVPNESERLANLFASELLINSILLKSLYKDLLQHYQYDRLENHVIRLIEVFKLPYKCIVIKLAQDGLITVDDAVAIIDYKYQENLPTYFDQSILQPSNSIQFDSVGVLLEDATVKKNIRASDYESINTLYSTHMSNFKMLRHKEE</sequence>
<dbReference type="OrthoDB" id="2030399at2"/>
<name>A0A1C0YUD9_9BACL</name>
<reference evidence="2 3" key="1">
    <citation type="submission" date="2016-07" db="EMBL/GenBank/DDBJ databases">
        <title>Caryophanon latum genome sequencing.</title>
        <authorList>
            <person name="Verma A."/>
            <person name="Pal Y."/>
            <person name="Krishnamurthi S."/>
        </authorList>
    </citation>
    <scope>NUCLEOTIDE SEQUENCE [LARGE SCALE GENOMIC DNA]</scope>
    <source>
        <strain evidence="2 3">DSM 14151</strain>
    </source>
</reference>
<protein>
    <recommendedName>
        <fullName evidence="1">IrrE N-terminal-like domain-containing protein</fullName>
    </recommendedName>
</protein>
<feature type="domain" description="IrrE N-terminal-like" evidence="1">
    <location>
        <begin position="53"/>
        <end position="177"/>
    </location>
</feature>
<organism evidence="2 3">
    <name type="scientific">Caryophanon latum</name>
    <dbReference type="NCBI Taxonomy" id="33977"/>
    <lineage>
        <taxon>Bacteria</taxon>
        <taxon>Bacillati</taxon>
        <taxon>Bacillota</taxon>
        <taxon>Bacilli</taxon>
        <taxon>Bacillales</taxon>
        <taxon>Caryophanaceae</taxon>
        <taxon>Caryophanon</taxon>
    </lineage>
</organism>
<dbReference type="Pfam" id="PF06114">
    <property type="entry name" value="Peptidase_M78"/>
    <property type="match status" value="1"/>
</dbReference>
<dbReference type="Proteomes" id="UP000093482">
    <property type="component" value="Unassembled WGS sequence"/>
</dbReference>
<comment type="caution">
    <text evidence="2">The sequence shown here is derived from an EMBL/GenBank/DDBJ whole genome shotgun (WGS) entry which is preliminary data.</text>
</comment>